<proteinExistence type="predicted"/>
<sequence length="31" mass="3657">IRPEIFEVFTITKLDRLFDIKDDEADALADF</sequence>
<dbReference type="EMBL" id="LAZR01038563">
    <property type="protein sequence ID" value="KKL19230.1"/>
    <property type="molecule type" value="Genomic_DNA"/>
</dbReference>
<evidence type="ECO:0008006" key="2">
    <source>
        <dbReference type="Google" id="ProtNLM"/>
    </source>
</evidence>
<evidence type="ECO:0000313" key="1">
    <source>
        <dbReference type="EMBL" id="KKL19230.1"/>
    </source>
</evidence>
<comment type="caution">
    <text evidence="1">The sequence shown here is derived from an EMBL/GenBank/DDBJ whole genome shotgun (WGS) entry which is preliminary data.</text>
</comment>
<feature type="non-terminal residue" evidence="1">
    <location>
        <position position="1"/>
    </location>
</feature>
<name>A0A0F9BC25_9ZZZZ</name>
<reference evidence="1" key="1">
    <citation type="journal article" date="2015" name="Nature">
        <title>Complex archaea that bridge the gap between prokaryotes and eukaryotes.</title>
        <authorList>
            <person name="Spang A."/>
            <person name="Saw J.H."/>
            <person name="Jorgensen S.L."/>
            <person name="Zaremba-Niedzwiedzka K."/>
            <person name="Martijn J."/>
            <person name="Lind A.E."/>
            <person name="van Eijk R."/>
            <person name="Schleper C."/>
            <person name="Guy L."/>
            <person name="Ettema T.J."/>
        </authorList>
    </citation>
    <scope>NUCLEOTIDE SEQUENCE</scope>
</reference>
<dbReference type="AlphaFoldDB" id="A0A0F9BC25"/>
<protein>
    <recommendedName>
        <fullName evidence="2">Anti-sigma factor antagonist</fullName>
    </recommendedName>
</protein>
<gene>
    <name evidence="1" type="ORF">LCGC14_2467550</name>
</gene>
<organism evidence="1">
    <name type="scientific">marine sediment metagenome</name>
    <dbReference type="NCBI Taxonomy" id="412755"/>
    <lineage>
        <taxon>unclassified sequences</taxon>
        <taxon>metagenomes</taxon>
        <taxon>ecological metagenomes</taxon>
    </lineage>
</organism>
<accession>A0A0F9BC25</accession>